<reference evidence="2" key="1">
    <citation type="journal article" date="2022" name="Mol. Ecol. Resour.">
        <title>The genomes of chicory, endive, great burdock and yacon provide insights into Asteraceae palaeo-polyploidization history and plant inulin production.</title>
        <authorList>
            <person name="Fan W."/>
            <person name="Wang S."/>
            <person name="Wang H."/>
            <person name="Wang A."/>
            <person name="Jiang F."/>
            <person name="Liu H."/>
            <person name="Zhao H."/>
            <person name="Xu D."/>
            <person name="Zhang Y."/>
        </authorList>
    </citation>
    <scope>NUCLEOTIDE SEQUENCE [LARGE SCALE GENOMIC DNA]</scope>
    <source>
        <strain evidence="2">cv. Yunnan</strain>
    </source>
</reference>
<sequence>MEPPSHELDFEVKDDDVFGADLISVVTASAGSCPKIHDPELKERLLRAGGYFALLPKDDAEVEIAFWKF</sequence>
<keyword evidence="2" id="KW-1185">Reference proteome</keyword>
<protein>
    <submittedName>
        <fullName evidence="1">Uncharacterized protein</fullName>
    </submittedName>
</protein>
<organism evidence="1 2">
    <name type="scientific">Smallanthus sonchifolius</name>
    <dbReference type="NCBI Taxonomy" id="185202"/>
    <lineage>
        <taxon>Eukaryota</taxon>
        <taxon>Viridiplantae</taxon>
        <taxon>Streptophyta</taxon>
        <taxon>Embryophyta</taxon>
        <taxon>Tracheophyta</taxon>
        <taxon>Spermatophyta</taxon>
        <taxon>Magnoliopsida</taxon>
        <taxon>eudicotyledons</taxon>
        <taxon>Gunneridae</taxon>
        <taxon>Pentapetalae</taxon>
        <taxon>asterids</taxon>
        <taxon>campanulids</taxon>
        <taxon>Asterales</taxon>
        <taxon>Asteraceae</taxon>
        <taxon>Asteroideae</taxon>
        <taxon>Heliantheae alliance</taxon>
        <taxon>Millerieae</taxon>
        <taxon>Smallanthus</taxon>
    </lineage>
</organism>
<gene>
    <name evidence="1" type="ORF">L1987_38046</name>
</gene>
<dbReference type="Proteomes" id="UP001056120">
    <property type="component" value="Linkage Group LG12"/>
</dbReference>
<evidence type="ECO:0000313" key="2">
    <source>
        <dbReference type="Proteomes" id="UP001056120"/>
    </source>
</evidence>
<reference evidence="1 2" key="2">
    <citation type="journal article" date="2022" name="Mol. Ecol. Resour.">
        <title>The genomes of chicory, endive, great burdock and yacon provide insights into Asteraceae paleo-polyploidization history and plant inulin production.</title>
        <authorList>
            <person name="Fan W."/>
            <person name="Wang S."/>
            <person name="Wang H."/>
            <person name="Wang A."/>
            <person name="Jiang F."/>
            <person name="Liu H."/>
            <person name="Zhao H."/>
            <person name="Xu D."/>
            <person name="Zhang Y."/>
        </authorList>
    </citation>
    <scope>NUCLEOTIDE SEQUENCE [LARGE SCALE GENOMIC DNA]</scope>
    <source>
        <strain evidence="2">cv. Yunnan</strain>
        <tissue evidence="1">Leaves</tissue>
    </source>
</reference>
<name>A0ACB9HI48_9ASTR</name>
<comment type="caution">
    <text evidence="1">The sequence shown here is derived from an EMBL/GenBank/DDBJ whole genome shotgun (WGS) entry which is preliminary data.</text>
</comment>
<dbReference type="EMBL" id="CM042029">
    <property type="protein sequence ID" value="KAI3795394.1"/>
    <property type="molecule type" value="Genomic_DNA"/>
</dbReference>
<accession>A0ACB9HI48</accession>
<proteinExistence type="predicted"/>
<evidence type="ECO:0000313" key="1">
    <source>
        <dbReference type="EMBL" id="KAI3795394.1"/>
    </source>
</evidence>